<dbReference type="InterPro" id="IPR036388">
    <property type="entry name" value="WH-like_DNA-bd_sf"/>
</dbReference>
<protein>
    <submittedName>
        <fullName evidence="2">Transposase-like protein</fullName>
    </submittedName>
</protein>
<proteinExistence type="predicted"/>
<dbReference type="NCBIfam" id="NF033545">
    <property type="entry name" value="transpos_IS630"/>
    <property type="match status" value="1"/>
</dbReference>
<dbReference type="Gene3D" id="1.10.10.10">
    <property type="entry name" value="Winged helix-like DNA-binding domain superfamily/Winged helix DNA-binding domain"/>
    <property type="match status" value="1"/>
</dbReference>
<dbReference type="RefSeq" id="WP_280883397.1">
    <property type="nucleotide sequence ID" value="NZ_JARXVH010000045.1"/>
</dbReference>
<dbReference type="InterPro" id="IPR002514">
    <property type="entry name" value="Transposase_8"/>
</dbReference>
<dbReference type="InterPro" id="IPR047655">
    <property type="entry name" value="Transpos_IS630-like"/>
</dbReference>
<dbReference type="InterPro" id="IPR012337">
    <property type="entry name" value="RNaseH-like_sf"/>
</dbReference>
<keyword evidence="3" id="KW-1185">Reference proteome</keyword>
<evidence type="ECO:0000313" key="3">
    <source>
        <dbReference type="Proteomes" id="UP001160499"/>
    </source>
</evidence>
<gene>
    <name evidence="2" type="ORF">M2283_010163</name>
</gene>
<dbReference type="Pfam" id="PF13358">
    <property type="entry name" value="DDE_3"/>
    <property type="match status" value="1"/>
</dbReference>
<dbReference type="InterPro" id="IPR036397">
    <property type="entry name" value="RNaseH_sf"/>
</dbReference>
<reference evidence="2 3" key="1">
    <citation type="submission" date="2023-04" db="EMBL/GenBank/DDBJ databases">
        <title>Forest soil microbial communities from Buena Vista Peninsula, Colon Province, Panama.</title>
        <authorList>
            <person name="Bouskill N."/>
        </authorList>
    </citation>
    <scope>NUCLEOTIDE SEQUENCE [LARGE SCALE GENOMIC DNA]</scope>
    <source>
        <strain evidence="2 3">GGS1</strain>
    </source>
</reference>
<accession>A0ABT6M2Q9</accession>
<organism evidence="2 3">
    <name type="scientific">Streptomyces pseudovenezuelae</name>
    <dbReference type="NCBI Taxonomy" id="67350"/>
    <lineage>
        <taxon>Bacteria</taxon>
        <taxon>Bacillati</taxon>
        <taxon>Actinomycetota</taxon>
        <taxon>Actinomycetes</taxon>
        <taxon>Kitasatosporales</taxon>
        <taxon>Streptomycetaceae</taxon>
        <taxon>Streptomyces</taxon>
        <taxon>Streptomyces aurantiacus group</taxon>
    </lineage>
</organism>
<sequence>MSKRYTAEFKRDAVALALSLEKTVTEVARDLGVSPEGLRGWVKQAKVDRGEGPAGALTTAERAELVRLRRKVREQEYQALERTAPVLPMLPGVPERCSFDYVRHGTIDLFAALNTANGKVISRLSPQHRAVDFRDFLADIDRQTEPGLAVHVICDNLSAHKAPVVHAWLLAHPRFTPTCSSWNNQVERWFAELQRRCLERGVFCSLDDLKTALDDWIKVWNEAARPLKWTKTADQIIDRICHYCDRVSGPAH</sequence>
<dbReference type="EMBL" id="JARXVH010000045">
    <property type="protein sequence ID" value="MDH6222811.1"/>
    <property type="molecule type" value="Genomic_DNA"/>
</dbReference>
<dbReference type="Gene3D" id="3.30.420.10">
    <property type="entry name" value="Ribonuclease H-like superfamily/Ribonuclease H"/>
    <property type="match status" value="1"/>
</dbReference>
<dbReference type="Pfam" id="PF01527">
    <property type="entry name" value="HTH_Tnp_1"/>
    <property type="match status" value="1"/>
</dbReference>
<name>A0ABT6M2Q9_9ACTN</name>
<evidence type="ECO:0000259" key="1">
    <source>
        <dbReference type="Pfam" id="PF13358"/>
    </source>
</evidence>
<dbReference type="InterPro" id="IPR038717">
    <property type="entry name" value="Tc1-like_DDE_dom"/>
</dbReference>
<dbReference type="SUPFAM" id="SSF53098">
    <property type="entry name" value="Ribonuclease H-like"/>
    <property type="match status" value="1"/>
</dbReference>
<dbReference type="Proteomes" id="UP001160499">
    <property type="component" value="Unassembled WGS sequence"/>
</dbReference>
<feature type="domain" description="Tc1-like transposase DDE" evidence="1">
    <location>
        <begin position="88"/>
        <end position="210"/>
    </location>
</feature>
<evidence type="ECO:0000313" key="2">
    <source>
        <dbReference type="EMBL" id="MDH6222811.1"/>
    </source>
</evidence>
<comment type="caution">
    <text evidence="2">The sequence shown here is derived from an EMBL/GenBank/DDBJ whole genome shotgun (WGS) entry which is preliminary data.</text>
</comment>
<dbReference type="InterPro" id="IPR009057">
    <property type="entry name" value="Homeodomain-like_sf"/>
</dbReference>
<dbReference type="SUPFAM" id="SSF46689">
    <property type="entry name" value="Homeodomain-like"/>
    <property type="match status" value="1"/>
</dbReference>